<feature type="non-terminal residue" evidence="2">
    <location>
        <position position="1"/>
    </location>
</feature>
<dbReference type="Pfam" id="PF00481">
    <property type="entry name" value="PP2C"/>
    <property type="match status" value="1"/>
</dbReference>
<dbReference type="SUPFAM" id="SSF81606">
    <property type="entry name" value="PP2C-like"/>
    <property type="match status" value="1"/>
</dbReference>
<protein>
    <recommendedName>
        <fullName evidence="1">PPM-type phosphatase domain-containing protein</fullName>
    </recommendedName>
</protein>
<feature type="domain" description="PPM-type phosphatase" evidence="1">
    <location>
        <begin position="28"/>
        <end position="308"/>
    </location>
</feature>
<dbReference type="CDD" id="cd00143">
    <property type="entry name" value="PP2Cc"/>
    <property type="match status" value="1"/>
</dbReference>
<evidence type="ECO:0000259" key="1">
    <source>
        <dbReference type="PROSITE" id="PS51746"/>
    </source>
</evidence>
<reference evidence="2" key="1">
    <citation type="submission" date="2023-10" db="EMBL/GenBank/DDBJ databases">
        <title>Genome assembly of Pristionchus species.</title>
        <authorList>
            <person name="Yoshida K."/>
            <person name="Sommer R.J."/>
        </authorList>
    </citation>
    <scope>NUCLEOTIDE SEQUENCE</scope>
    <source>
        <strain evidence="2">RS5133</strain>
    </source>
</reference>
<keyword evidence="3" id="KW-1185">Reference proteome</keyword>
<evidence type="ECO:0000313" key="3">
    <source>
        <dbReference type="Proteomes" id="UP001432322"/>
    </source>
</evidence>
<proteinExistence type="predicted"/>
<dbReference type="AlphaFoldDB" id="A0AAV5WYN6"/>
<comment type="caution">
    <text evidence="2">The sequence shown here is derived from an EMBL/GenBank/DDBJ whole genome shotgun (WGS) entry which is preliminary data.</text>
</comment>
<accession>A0AAV5WYN6</accession>
<dbReference type="Gene3D" id="3.60.40.10">
    <property type="entry name" value="PPM-type phosphatase domain"/>
    <property type="match status" value="1"/>
</dbReference>
<gene>
    <name evidence="2" type="ORF">PFISCL1PPCAC_27558</name>
</gene>
<dbReference type="SMART" id="SM00332">
    <property type="entry name" value="PP2Cc"/>
    <property type="match status" value="1"/>
</dbReference>
<dbReference type="PANTHER" id="PTHR47992">
    <property type="entry name" value="PROTEIN PHOSPHATASE"/>
    <property type="match status" value="1"/>
</dbReference>
<dbReference type="PROSITE" id="PS51746">
    <property type="entry name" value="PPM_2"/>
    <property type="match status" value="1"/>
</dbReference>
<sequence>ATVILLIPGVMSDWESWTDSMPRCVQSGIGVVQNAKYNGGMMRHTHDFMHKCLNLSQNGIQFYGIFCAYNGDTRAAKYVSNRLVYEIFVENPITVDMSPEQIQEALTHKFTMVSELYNQDINELLTKRLLHKEQSTEESETMVKKINSKLRAGSTALVALVVLDHIYIVNCGNSRILALFVEGTNSDDWQLNEEHDLDNQEEVERLKNIGIVAETFPRPTRAVGDCFRGFCYTENEEFKGITGPPVISTPDVYVYDMEDQWTHLLLCSDSVVSSIEELGTEPEKVNPFLLSELLRERDHSHTKSCISLAQNSLSLEDTLDTDETETPVPYVDLDGFDEHKAANEVREDIDRIFVAMDRKNIQKDSIEEEPYSISI</sequence>
<dbReference type="InterPro" id="IPR001932">
    <property type="entry name" value="PPM-type_phosphatase-like_dom"/>
</dbReference>
<feature type="non-terminal residue" evidence="2">
    <location>
        <position position="375"/>
    </location>
</feature>
<evidence type="ECO:0000313" key="2">
    <source>
        <dbReference type="EMBL" id="GMT36261.1"/>
    </source>
</evidence>
<dbReference type="Proteomes" id="UP001432322">
    <property type="component" value="Unassembled WGS sequence"/>
</dbReference>
<organism evidence="2 3">
    <name type="scientific">Pristionchus fissidentatus</name>
    <dbReference type="NCBI Taxonomy" id="1538716"/>
    <lineage>
        <taxon>Eukaryota</taxon>
        <taxon>Metazoa</taxon>
        <taxon>Ecdysozoa</taxon>
        <taxon>Nematoda</taxon>
        <taxon>Chromadorea</taxon>
        <taxon>Rhabditida</taxon>
        <taxon>Rhabditina</taxon>
        <taxon>Diplogasteromorpha</taxon>
        <taxon>Diplogasteroidea</taxon>
        <taxon>Neodiplogasteridae</taxon>
        <taxon>Pristionchus</taxon>
    </lineage>
</organism>
<dbReference type="InterPro" id="IPR015655">
    <property type="entry name" value="PP2C"/>
</dbReference>
<dbReference type="InterPro" id="IPR036457">
    <property type="entry name" value="PPM-type-like_dom_sf"/>
</dbReference>
<dbReference type="GO" id="GO:0004722">
    <property type="term" value="F:protein serine/threonine phosphatase activity"/>
    <property type="evidence" value="ECO:0007669"/>
    <property type="project" value="InterPro"/>
</dbReference>
<dbReference type="EMBL" id="BTSY01000007">
    <property type="protein sequence ID" value="GMT36261.1"/>
    <property type="molecule type" value="Genomic_DNA"/>
</dbReference>
<name>A0AAV5WYN6_9BILA</name>